<feature type="region of interest" description="Disordered" evidence="6">
    <location>
        <begin position="1"/>
        <end position="37"/>
    </location>
</feature>
<evidence type="ECO:0000256" key="2">
    <source>
        <dbReference type="ARBA" id="ARBA00022448"/>
    </source>
</evidence>
<proteinExistence type="predicted"/>
<organism evidence="9 10">
    <name type="scientific">Synaphobranchus kaupii</name>
    <name type="common">Kaup's arrowtooth eel</name>
    <dbReference type="NCBI Taxonomy" id="118154"/>
    <lineage>
        <taxon>Eukaryota</taxon>
        <taxon>Metazoa</taxon>
        <taxon>Chordata</taxon>
        <taxon>Craniata</taxon>
        <taxon>Vertebrata</taxon>
        <taxon>Euteleostomi</taxon>
        <taxon>Actinopterygii</taxon>
        <taxon>Neopterygii</taxon>
        <taxon>Teleostei</taxon>
        <taxon>Anguilliformes</taxon>
        <taxon>Synaphobranchidae</taxon>
        <taxon>Synaphobranchus</taxon>
    </lineage>
</organism>
<feature type="transmembrane region" description="Helical" evidence="7">
    <location>
        <begin position="186"/>
        <end position="203"/>
    </location>
</feature>
<comment type="caution">
    <text evidence="9">The sequence shown here is derived from an EMBL/GenBank/DDBJ whole genome shotgun (WGS) entry which is preliminary data.</text>
</comment>
<evidence type="ECO:0000259" key="8">
    <source>
        <dbReference type="Pfam" id="PF03600"/>
    </source>
</evidence>
<evidence type="ECO:0000313" key="9">
    <source>
        <dbReference type="EMBL" id="KAJ8351795.1"/>
    </source>
</evidence>
<comment type="subcellular location">
    <subcellularLocation>
        <location evidence="1">Membrane</location>
        <topology evidence="1">Multi-pass membrane protein</topology>
    </subcellularLocation>
</comment>
<feature type="transmembrane region" description="Helical" evidence="7">
    <location>
        <begin position="624"/>
        <end position="646"/>
    </location>
</feature>
<dbReference type="EMBL" id="JAINUF010000008">
    <property type="protein sequence ID" value="KAJ8351795.1"/>
    <property type="molecule type" value="Genomic_DNA"/>
</dbReference>
<accession>A0A9Q1F669</accession>
<dbReference type="OrthoDB" id="442352at2759"/>
<name>A0A9Q1F669_SYNKA</name>
<evidence type="ECO:0000256" key="6">
    <source>
        <dbReference type="SAM" id="MobiDB-lite"/>
    </source>
</evidence>
<dbReference type="GO" id="GO:0033162">
    <property type="term" value="C:melanosome membrane"/>
    <property type="evidence" value="ECO:0007669"/>
    <property type="project" value="TreeGrafter"/>
</dbReference>
<dbReference type="GO" id="GO:0042438">
    <property type="term" value="P:melanin biosynthetic process"/>
    <property type="evidence" value="ECO:0007669"/>
    <property type="project" value="TreeGrafter"/>
</dbReference>
<feature type="transmembrane region" description="Helical" evidence="7">
    <location>
        <begin position="652"/>
        <end position="669"/>
    </location>
</feature>
<feature type="transmembrane region" description="Helical" evidence="7">
    <location>
        <begin position="723"/>
        <end position="741"/>
    </location>
</feature>
<reference evidence="9" key="1">
    <citation type="journal article" date="2023" name="Science">
        <title>Genome structures resolve the early diversification of teleost fishes.</title>
        <authorList>
            <person name="Parey E."/>
            <person name="Louis A."/>
            <person name="Montfort J."/>
            <person name="Bouchez O."/>
            <person name="Roques C."/>
            <person name="Iampietro C."/>
            <person name="Lluch J."/>
            <person name="Castinel A."/>
            <person name="Donnadieu C."/>
            <person name="Desvignes T."/>
            <person name="Floi Bucao C."/>
            <person name="Jouanno E."/>
            <person name="Wen M."/>
            <person name="Mejri S."/>
            <person name="Dirks R."/>
            <person name="Jansen H."/>
            <person name="Henkel C."/>
            <person name="Chen W.J."/>
            <person name="Zahm M."/>
            <person name="Cabau C."/>
            <person name="Klopp C."/>
            <person name="Thompson A.W."/>
            <person name="Robinson-Rechavi M."/>
            <person name="Braasch I."/>
            <person name="Lecointre G."/>
            <person name="Bobe J."/>
            <person name="Postlethwait J.H."/>
            <person name="Berthelot C."/>
            <person name="Roest Crollius H."/>
            <person name="Guiguen Y."/>
        </authorList>
    </citation>
    <scope>NUCLEOTIDE SEQUENCE</scope>
    <source>
        <strain evidence="9">WJC10195</strain>
    </source>
</reference>
<feature type="transmembrane region" description="Helical" evidence="7">
    <location>
        <begin position="681"/>
        <end position="703"/>
    </location>
</feature>
<keyword evidence="5 7" id="KW-0472">Membrane</keyword>
<dbReference type="InterPro" id="IPR051475">
    <property type="entry name" value="Diverse_Ion_Transporter"/>
</dbReference>
<evidence type="ECO:0000256" key="1">
    <source>
        <dbReference type="ARBA" id="ARBA00004141"/>
    </source>
</evidence>
<protein>
    <recommendedName>
        <fullName evidence="8">Citrate transporter-like domain-containing protein</fullName>
    </recommendedName>
</protein>
<keyword evidence="3 7" id="KW-0812">Transmembrane</keyword>
<dbReference type="GO" id="GO:0055085">
    <property type="term" value="P:transmembrane transport"/>
    <property type="evidence" value="ECO:0007669"/>
    <property type="project" value="InterPro"/>
</dbReference>
<feature type="transmembrane region" description="Helical" evidence="7">
    <location>
        <begin position="437"/>
        <end position="455"/>
    </location>
</feature>
<dbReference type="PANTHER" id="PTHR43568">
    <property type="entry name" value="P PROTEIN"/>
    <property type="match status" value="1"/>
</dbReference>
<dbReference type="PANTHER" id="PTHR43568:SF1">
    <property type="entry name" value="P PROTEIN"/>
    <property type="match status" value="1"/>
</dbReference>
<evidence type="ECO:0000256" key="3">
    <source>
        <dbReference type="ARBA" id="ARBA00022692"/>
    </source>
</evidence>
<feature type="transmembrane region" description="Helical" evidence="7">
    <location>
        <begin position="334"/>
        <end position="352"/>
    </location>
</feature>
<dbReference type="CDD" id="cd01116">
    <property type="entry name" value="P_permease"/>
    <property type="match status" value="1"/>
</dbReference>
<gene>
    <name evidence="9" type="ORF">SKAU_G00232710</name>
</gene>
<evidence type="ECO:0000313" key="10">
    <source>
        <dbReference type="Proteomes" id="UP001152622"/>
    </source>
</evidence>
<keyword evidence="4 7" id="KW-1133">Transmembrane helix</keyword>
<sequence>MYLENKTKQETEMSQTVTQNHQGRSGHRTSDAVAGNFDEPRLLKSFSEMMEAQKLQQPMVTGPTSHCVIYAEDFGPVHEEERHNFNVIKFFKGKSKRGAHTENTPLLKFSPDESITYMTLHDPGFPMEDEFWDGSSQELERRCRLGSEVASLSRSSSTEKCDPLDNLHLNFTLSSRIRYCLRISKIASILAIVILCSFFFSMYPDHEKPWQMLTVSPTESFSMNLTDFRDNALLKLQVGGPFEGQVSDSETGDYVLIQVEQVEEAGPRRRRMQQVIHNWTIPLHSQRNDQIVKTRTFEMLSSAPILISVQVFPREAQVVPLAMTHQALYVNVETQVIIASVILAGVYVLIIFEEHQSQVFKVQIVHRTLAAMLGSLAALAALSIIGDRPSLMTVVEWIDYETLALLFGMMILVAIFSETGFFDYCAVKAYQLSRGRVWPMIIILCLIAAILSAFLDNVTTMMLFTPVTISGASTLTPTGTGPTCLGRGFGGRPSQSSGTLSDQGIDFATFTGYMFLGICLVLLTSFPFLRMLYWNKKLYNREPMEIVELKHEILVWRQTAQRINPASREETAIKCLLMQKVLNLESLLRTKLRTFQRQISQEDKNWENNIQELQKKHRITDKILLIKCITVLGIVIFMFFLNSFVPGIHLDLGWIAILGALWLLVLADIQDFEIILHRVEWATLLFFAALFVLMEALAQLQLIDYIGAQTALLIKSVPEEQRLAVAIILVMWVSALASSLIDNIPYTATMIPVLLNLSQDADVNLPVKPLIFALAMGRVLEEMGHLLVLQLMWCVQG</sequence>
<dbReference type="Pfam" id="PF03600">
    <property type="entry name" value="CitMHS"/>
    <property type="match status" value="1"/>
</dbReference>
<evidence type="ECO:0000256" key="7">
    <source>
        <dbReference type="SAM" id="Phobius"/>
    </source>
</evidence>
<feature type="transmembrane region" description="Helical" evidence="7">
    <location>
        <begin position="510"/>
        <end position="533"/>
    </location>
</feature>
<keyword evidence="10" id="KW-1185">Reference proteome</keyword>
<feature type="transmembrane region" description="Helical" evidence="7">
    <location>
        <begin position="364"/>
        <end position="385"/>
    </location>
</feature>
<keyword evidence="2" id="KW-0813">Transport</keyword>
<feature type="compositionally biased region" description="Basic and acidic residues" evidence="6">
    <location>
        <begin position="1"/>
        <end position="11"/>
    </location>
</feature>
<feature type="compositionally biased region" description="Polar residues" evidence="6">
    <location>
        <begin position="12"/>
        <end position="23"/>
    </location>
</feature>
<dbReference type="Proteomes" id="UP001152622">
    <property type="component" value="Chromosome 8"/>
</dbReference>
<feature type="transmembrane region" description="Helical" evidence="7">
    <location>
        <begin position="405"/>
        <end position="425"/>
    </location>
</feature>
<evidence type="ECO:0000256" key="4">
    <source>
        <dbReference type="ARBA" id="ARBA00022989"/>
    </source>
</evidence>
<dbReference type="InterPro" id="IPR004680">
    <property type="entry name" value="Cit_transptr-like_dom"/>
</dbReference>
<dbReference type="GO" id="GO:0030318">
    <property type="term" value="P:melanocyte differentiation"/>
    <property type="evidence" value="ECO:0007669"/>
    <property type="project" value="TreeGrafter"/>
</dbReference>
<dbReference type="AlphaFoldDB" id="A0A9Q1F669"/>
<feature type="domain" description="Citrate transporter-like" evidence="8">
    <location>
        <begin position="347"/>
        <end position="777"/>
    </location>
</feature>
<evidence type="ECO:0000256" key="5">
    <source>
        <dbReference type="ARBA" id="ARBA00023136"/>
    </source>
</evidence>